<dbReference type="EMBL" id="CAJNON010005031">
    <property type="protein sequence ID" value="CAF1534097.1"/>
    <property type="molecule type" value="Genomic_DNA"/>
</dbReference>
<proteinExistence type="predicted"/>
<comment type="caution">
    <text evidence="1">The sequence shown here is derived from an EMBL/GenBank/DDBJ whole genome shotgun (WGS) entry which is preliminary data.</text>
</comment>
<name>A0A815VS68_9BILA</name>
<evidence type="ECO:0000313" key="1">
    <source>
        <dbReference type="EMBL" id="CAF1534097.1"/>
    </source>
</evidence>
<sequence>MKHQQFYFSGKL</sequence>
<reference evidence="1" key="1">
    <citation type="submission" date="2021-02" db="EMBL/GenBank/DDBJ databases">
        <authorList>
            <person name="Nowell W R."/>
        </authorList>
    </citation>
    <scope>NUCLEOTIDE SEQUENCE</scope>
</reference>
<organism evidence="1 2">
    <name type="scientific">Adineta steineri</name>
    <dbReference type="NCBI Taxonomy" id="433720"/>
    <lineage>
        <taxon>Eukaryota</taxon>
        <taxon>Metazoa</taxon>
        <taxon>Spiralia</taxon>
        <taxon>Gnathifera</taxon>
        <taxon>Rotifera</taxon>
        <taxon>Eurotatoria</taxon>
        <taxon>Bdelloidea</taxon>
        <taxon>Adinetida</taxon>
        <taxon>Adinetidae</taxon>
        <taxon>Adineta</taxon>
    </lineage>
</organism>
<accession>A0A815VS68</accession>
<evidence type="ECO:0000313" key="2">
    <source>
        <dbReference type="Proteomes" id="UP000663891"/>
    </source>
</evidence>
<protein>
    <submittedName>
        <fullName evidence="1">Uncharacterized protein</fullName>
    </submittedName>
</protein>
<gene>
    <name evidence="1" type="ORF">VCS650_LOCUS43809</name>
</gene>
<dbReference type="Proteomes" id="UP000663891">
    <property type="component" value="Unassembled WGS sequence"/>
</dbReference>
<feature type="non-terminal residue" evidence="1">
    <location>
        <position position="12"/>
    </location>
</feature>